<sequence>MFRVHVFVIVLEDRSYKEMGPLSTRERNFESGDPVLYYGKEAVIFGSGATRKEARESGTTYYNEVCRIHEEEDNWIFNTQDPVEEHVQCTDNQNNCYGPASKRRKL</sequence>
<organism evidence="1 2">
    <name type="scientific">Frankliniella fusca</name>
    <dbReference type="NCBI Taxonomy" id="407009"/>
    <lineage>
        <taxon>Eukaryota</taxon>
        <taxon>Metazoa</taxon>
        <taxon>Ecdysozoa</taxon>
        <taxon>Arthropoda</taxon>
        <taxon>Hexapoda</taxon>
        <taxon>Insecta</taxon>
        <taxon>Pterygota</taxon>
        <taxon>Neoptera</taxon>
        <taxon>Paraneoptera</taxon>
        <taxon>Thysanoptera</taxon>
        <taxon>Terebrantia</taxon>
        <taxon>Thripoidea</taxon>
        <taxon>Thripidae</taxon>
        <taxon>Frankliniella</taxon>
    </lineage>
</organism>
<proteinExistence type="predicted"/>
<keyword evidence="2" id="KW-1185">Reference proteome</keyword>
<comment type="caution">
    <text evidence="1">The sequence shown here is derived from an EMBL/GenBank/DDBJ whole genome shotgun (WGS) entry which is preliminary data.</text>
</comment>
<evidence type="ECO:0000313" key="2">
    <source>
        <dbReference type="Proteomes" id="UP001219518"/>
    </source>
</evidence>
<reference evidence="1" key="1">
    <citation type="submission" date="2021-07" db="EMBL/GenBank/DDBJ databases">
        <authorList>
            <person name="Catto M.A."/>
            <person name="Jacobson A."/>
            <person name="Kennedy G."/>
            <person name="Labadie P."/>
            <person name="Hunt B.G."/>
            <person name="Srinivasan R."/>
        </authorList>
    </citation>
    <scope>NUCLEOTIDE SEQUENCE</scope>
    <source>
        <strain evidence="1">PL_HMW_Pooled</strain>
        <tissue evidence="1">Head</tissue>
    </source>
</reference>
<name>A0AAE1GP11_9NEOP</name>
<evidence type="ECO:0000313" key="1">
    <source>
        <dbReference type="EMBL" id="KAK3907166.1"/>
    </source>
</evidence>
<reference evidence="1" key="2">
    <citation type="journal article" date="2023" name="BMC Genomics">
        <title>Pest status, molecular evolution, and epigenetic factors derived from the genome assembly of Frankliniella fusca, a thysanopteran phytovirus vector.</title>
        <authorList>
            <person name="Catto M.A."/>
            <person name="Labadie P.E."/>
            <person name="Jacobson A.L."/>
            <person name="Kennedy G.G."/>
            <person name="Srinivasan R."/>
            <person name="Hunt B.G."/>
        </authorList>
    </citation>
    <scope>NUCLEOTIDE SEQUENCE</scope>
    <source>
        <strain evidence="1">PL_HMW_Pooled</strain>
    </source>
</reference>
<dbReference type="AlphaFoldDB" id="A0AAE1GP11"/>
<gene>
    <name evidence="1" type="ORF">KUF71_000086</name>
</gene>
<protein>
    <submittedName>
        <fullName evidence="1">Multiple epidermal growth factor-like domains protein 8</fullName>
    </submittedName>
</protein>
<accession>A0AAE1GP11</accession>
<dbReference type="EMBL" id="JAHWGI010000001">
    <property type="protein sequence ID" value="KAK3907166.1"/>
    <property type="molecule type" value="Genomic_DNA"/>
</dbReference>
<dbReference type="Proteomes" id="UP001219518">
    <property type="component" value="Unassembled WGS sequence"/>
</dbReference>